<evidence type="ECO:0000256" key="5">
    <source>
        <dbReference type="ARBA" id="ARBA00023027"/>
    </source>
</evidence>
<dbReference type="RefSeq" id="WP_013100407.1">
    <property type="nucleotide sequence ID" value="NC_014122.1"/>
</dbReference>
<dbReference type="NCBIfam" id="NF004863">
    <property type="entry name" value="PRK06223.1"/>
    <property type="match status" value="1"/>
</dbReference>
<dbReference type="PIRSF" id="PIRSF000102">
    <property type="entry name" value="Lac_mal_DH"/>
    <property type="match status" value="1"/>
</dbReference>
<feature type="binding site" evidence="8">
    <location>
        <begin position="7"/>
        <end position="13"/>
    </location>
    <ligand>
        <name>NAD(+)</name>
        <dbReference type="ChEBI" id="CHEBI:57540"/>
    </ligand>
</feature>
<evidence type="ECO:0000256" key="8">
    <source>
        <dbReference type="PIRSR" id="PIRSR000102-3"/>
    </source>
</evidence>
<dbReference type="Gene3D" id="3.40.50.720">
    <property type="entry name" value="NAD(P)-binding Rossmann-like Domain"/>
    <property type="match status" value="1"/>
</dbReference>
<dbReference type="EMBL" id="CP002009">
    <property type="protein sequence ID" value="ADG13662.1"/>
    <property type="molecule type" value="Genomic_DNA"/>
</dbReference>
<dbReference type="eggNOG" id="arCOG00246">
    <property type="taxonomic scope" value="Archaea"/>
</dbReference>
<dbReference type="GO" id="GO:0006089">
    <property type="term" value="P:lactate metabolic process"/>
    <property type="evidence" value="ECO:0007669"/>
    <property type="project" value="TreeGrafter"/>
</dbReference>
<dbReference type="GO" id="GO:0004459">
    <property type="term" value="F:L-lactate dehydrogenase (NAD+) activity"/>
    <property type="evidence" value="ECO:0007669"/>
    <property type="project" value="InterPro"/>
</dbReference>
<feature type="binding site" evidence="7">
    <location>
        <position position="154"/>
    </location>
    <ligand>
        <name>substrate</name>
    </ligand>
</feature>
<dbReference type="InterPro" id="IPR022383">
    <property type="entry name" value="Lactate/malate_DH_C"/>
</dbReference>
<keyword evidence="3" id="KW-0521">NADP</keyword>
<reference evidence="12" key="1">
    <citation type="submission" date="2010-04" db="EMBL/GenBank/DDBJ databases">
        <title>Complete sequence of Methanocaldococcus infernus ME.</title>
        <authorList>
            <consortium name="US DOE Joint Genome Institute"/>
            <person name="Lucas S."/>
            <person name="Copeland A."/>
            <person name="Lapidus A."/>
            <person name="Cheng J.-F."/>
            <person name="Bruce D."/>
            <person name="Goodwin L."/>
            <person name="Pitluck S."/>
            <person name="Munk A.C."/>
            <person name="Detter J.C."/>
            <person name="Han C."/>
            <person name="Tapia R."/>
            <person name="Land M."/>
            <person name="Hauser L."/>
            <person name="Kyrpides N."/>
            <person name="Mikhailova N."/>
            <person name="Sieprawska-Lupa M."/>
            <person name="Whitman W.B."/>
            <person name="Woyke T."/>
        </authorList>
    </citation>
    <scope>NUCLEOTIDE SEQUENCE [LARGE SCALE GENOMIC DNA]</scope>
    <source>
        <strain evidence="12">ME</strain>
    </source>
</reference>
<dbReference type="Pfam" id="PF02866">
    <property type="entry name" value="Ldh_1_C"/>
    <property type="match status" value="1"/>
</dbReference>
<dbReference type="InterPro" id="IPR001557">
    <property type="entry name" value="L-lactate/malate_DH"/>
</dbReference>
<dbReference type="SUPFAM" id="SSF56327">
    <property type="entry name" value="LDH C-terminal domain-like"/>
    <property type="match status" value="1"/>
</dbReference>
<sequence>MKVSIIGASGKVGSAISFLLANEPYVKELVLISREKSIDKLRGLREDIYDALAGTKRDCEINVSDDKTLKFLDGSDLVIITSGVPRTPEMSRLDLAKVNAKIIGNYAKKIAEICETKLFIITNPVDVMTYKAYIDSKFERNKVFGLGTHLDSLRFKVEIAKFFGVHIDEVRTRIIGEHGDTMVPLISSTSIGGIPITRFKSFKDLPLKDIIENVKNKGSKIIALKGGSEFGPAAAVLNVVRSIANNENRLLTLSTYLDGEFGFSDVCAGVPVKVGKDGVEIVTDIVFSKEEFEAFKYSIETIKRYCEEIKEL</sequence>
<dbReference type="PRINTS" id="PR00086">
    <property type="entry name" value="LLDHDRGNASE"/>
</dbReference>
<feature type="domain" description="Lactate/malate dehydrogenase C-terminal" evidence="11">
    <location>
        <begin position="148"/>
        <end position="311"/>
    </location>
</feature>
<dbReference type="PANTHER" id="PTHR43128:SF16">
    <property type="entry name" value="L-LACTATE DEHYDROGENASE"/>
    <property type="match status" value="1"/>
</dbReference>
<evidence type="ECO:0000256" key="2">
    <source>
        <dbReference type="ARBA" id="ARBA00022532"/>
    </source>
</evidence>
<keyword evidence="2" id="KW-0816">Tricarboxylic acid cycle</keyword>
<feature type="binding site" evidence="8">
    <location>
        <begin position="121"/>
        <end position="123"/>
    </location>
    <ligand>
        <name>NAD(+)</name>
        <dbReference type="ChEBI" id="CHEBI:57540"/>
    </ligand>
</feature>
<feature type="binding site" evidence="7">
    <location>
        <position position="123"/>
    </location>
    <ligand>
        <name>substrate</name>
    </ligand>
</feature>
<dbReference type="PROSITE" id="PS00064">
    <property type="entry name" value="L_LDH"/>
    <property type="match status" value="1"/>
</dbReference>
<feature type="binding site" evidence="7">
    <location>
        <position position="86"/>
    </location>
    <ligand>
        <name>substrate</name>
    </ligand>
</feature>
<dbReference type="SMR" id="D5VSV9"/>
<evidence type="ECO:0000256" key="6">
    <source>
        <dbReference type="PIRSR" id="PIRSR000102-1"/>
    </source>
</evidence>
<keyword evidence="13" id="KW-1185">Reference proteome</keyword>
<comment type="similarity">
    <text evidence="1 9">Belongs to the LDH/MDH superfamily.</text>
</comment>
<evidence type="ECO:0000256" key="1">
    <source>
        <dbReference type="ARBA" id="ARBA00008104"/>
    </source>
</evidence>
<proteinExistence type="inferred from homology"/>
<dbReference type="AlphaFoldDB" id="D5VSV9"/>
<accession>D5VSV9</accession>
<feature type="binding site" evidence="8">
    <location>
        <position position="99"/>
    </location>
    <ligand>
        <name>NAD(+)</name>
        <dbReference type="ChEBI" id="CHEBI:57540"/>
    </ligand>
</feature>
<name>D5VSV9_METIM</name>
<protein>
    <submittedName>
        <fullName evidence="12">Malate dehydrogenase (NADP(+))</fullName>
        <ecNumber evidence="12">1.1.1.82</ecNumber>
    </submittedName>
</protein>
<keyword evidence="4 9" id="KW-0560">Oxidoreductase</keyword>
<evidence type="ECO:0000256" key="3">
    <source>
        <dbReference type="ARBA" id="ARBA00022857"/>
    </source>
</evidence>
<dbReference type="Pfam" id="PF00056">
    <property type="entry name" value="Ldh_1_N"/>
    <property type="match status" value="1"/>
</dbReference>
<dbReference type="SUPFAM" id="SSF51735">
    <property type="entry name" value="NAD(P)-binding Rossmann-fold domains"/>
    <property type="match status" value="1"/>
</dbReference>
<dbReference type="KEGG" id="mif:Metin_1004"/>
<dbReference type="Gene3D" id="3.90.110.10">
    <property type="entry name" value="Lactate dehydrogenase/glycoside hydrolase, family 4, C-terminal"/>
    <property type="match status" value="1"/>
</dbReference>
<dbReference type="GO" id="GO:0046554">
    <property type="term" value="F:L-malate dehydrogenase (NADP+) activity"/>
    <property type="evidence" value="ECO:0007669"/>
    <property type="project" value="UniProtKB-EC"/>
</dbReference>
<dbReference type="STRING" id="573063.Metin_1004"/>
<dbReference type="EC" id="1.1.1.82" evidence="12"/>
<feature type="binding site" evidence="7">
    <location>
        <position position="92"/>
    </location>
    <ligand>
        <name>substrate</name>
    </ligand>
</feature>
<feature type="active site" description="Proton acceptor" evidence="6">
    <location>
        <position position="178"/>
    </location>
</feature>
<dbReference type="GeneID" id="9132020"/>
<dbReference type="InterPro" id="IPR001236">
    <property type="entry name" value="Lactate/malate_DH_N"/>
</dbReference>
<evidence type="ECO:0000259" key="10">
    <source>
        <dbReference type="Pfam" id="PF00056"/>
    </source>
</evidence>
<evidence type="ECO:0000313" key="13">
    <source>
        <dbReference type="Proteomes" id="UP000002061"/>
    </source>
</evidence>
<dbReference type="InterPro" id="IPR036291">
    <property type="entry name" value="NAD(P)-bd_dom_sf"/>
</dbReference>
<feature type="domain" description="Lactate/malate dehydrogenase N-terminal" evidence="10">
    <location>
        <begin position="1"/>
        <end position="145"/>
    </location>
</feature>
<evidence type="ECO:0000256" key="7">
    <source>
        <dbReference type="PIRSR" id="PIRSR000102-2"/>
    </source>
</evidence>
<dbReference type="HOGENOM" id="CLU_045401_2_2_2"/>
<dbReference type="GO" id="GO:0006099">
    <property type="term" value="P:tricarboxylic acid cycle"/>
    <property type="evidence" value="ECO:0007669"/>
    <property type="project" value="UniProtKB-KW"/>
</dbReference>
<organism evidence="12 13">
    <name type="scientific">Methanocaldococcus infernus (strain DSM 11812 / JCM 15783 / ME)</name>
    <dbReference type="NCBI Taxonomy" id="573063"/>
    <lineage>
        <taxon>Archaea</taxon>
        <taxon>Methanobacteriati</taxon>
        <taxon>Methanobacteriota</taxon>
        <taxon>Methanomada group</taxon>
        <taxon>Methanococci</taxon>
        <taxon>Methanococcales</taxon>
        <taxon>Methanocaldococcaceae</taxon>
        <taxon>Methanocaldococcus</taxon>
    </lineage>
</organism>
<gene>
    <name evidence="12" type="ordered locus">Metin_1004</name>
</gene>
<dbReference type="Proteomes" id="UP000002061">
    <property type="component" value="Chromosome"/>
</dbReference>
<dbReference type="InterPro" id="IPR018177">
    <property type="entry name" value="L-lactate_DH_AS"/>
</dbReference>
<evidence type="ECO:0000256" key="9">
    <source>
        <dbReference type="RuleBase" id="RU003369"/>
    </source>
</evidence>
<dbReference type="InterPro" id="IPR015955">
    <property type="entry name" value="Lactate_DH/Glyco_Ohase_4_C"/>
</dbReference>
<keyword evidence="5 8" id="KW-0520">NAD</keyword>
<dbReference type="OrthoDB" id="2596at2157"/>
<evidence type="ECO:0000256" key="4">
    <source>
        <dbReference type="ARBA" id="ARBA00023002"/>
    </source>
</evidence>
<evidence type="ECO:0000313" key="12">
    <source>
        <dbReference type="EMBL" id="ADG13662.1"/>
    </source>
</evidence>
<evidence type="ECO:0000259" key="11">
    <source>
        <dbReference type="Pfam" id="PF02866"/>
    </source>
</evidence>
<dbReference type="PANTHER" id="PTHR43128">
    <property type="entry name" value="L-2-HYDROXYCARBOXYLATE DEHYDROGENASE (NAD(P)(+))"/>
    <property type="match status" value="1"/>
</dbReference>